<keyword evidence="5" id="KW-0472">Membrane</keyword>
<evidence type="ECO:0000259" key="6">
    <source>
        <dbReference type="PROSITE" id="PS50110"/>
    </source>
</evidence>
<keyword evidence="5" id="KW-0812">Transmembrane</keyword>
<name>A0A336N9I9_BARGR</name>
<dbReference type="InterPro" id="IPR050595">
    <property type="entry name" value="Bact_response_regulator"/>
</dbReference>
<evidence type="ECO:0000256" key="3">
    <source>
        <dbReference type="ARBA" id="ARBA00023163"/>
    </source>
</evidence>
<dbReference type="InterPro" id="IPR001789">
    <property type="entry name" value="Sig_transdc_resp-reg_receiver"/>
</dbReference>
<keyword evidence="2" id="KW-0805">Transcription regulation</keyword>
<dbReference type="Proteomes" id="UP000253846">
    <property type="component" value="Unassembled WGS sequence"/>
</dbReference>
<dbReference type="Gene3D" id="3.40.50.2300">
    <property type="match status" value="1"/>
</dbReference>
<reference evidence="7 8" key="1">
    <citation type="submission" date="2018-06" db="EMBL/GenBank/DDBJ databases">
        <authorList>
            <consortium name="Pathogen Informatics"/>
            <person name="Doyle S."/>
        </authorList>
    </citation>
    <scope>NUCLEOTIDE SEQUENCE [LARGE SCALE GENOMIC DNA]</scope>
    <source>
        <strain evidence="7 8">NCTC12860</strain>
    </source>
</reference>
<proteinExistence type="predicted"/>
<keyword evidence="5" id="KW-1133">Transmembrane helix</keyword>
<dbReference type="Pfam" id="PF00072">
    <property type="entry name" value="Response_reg"/>
    <property type="match status" value="1"/>
</dbReference>
<dbReference type="GO" id="GO:0000160">
    <property type="term" value="P:phosphorelay signal transduction system"/>
    <property type="evidence" value="ECO:0007669"/>
    <property type="project" value="InterPro"/>
</dbReference>
<dbReference type="SUPFAM" id="SSF52172">
    <property type="entry name" value="CheY-like"/>
    <property type="match status" value="1"/>
</dbReference>
<dbReference type="PANTHER" id="PTHR44591">
    <property type="entry name" value="STRESS RESPONSE REGULATOR PROTEIN 1"/>
    <property type="match status" value="1"/>
</dbReference>
<dbReference type="PROSITE" id="PS50110">
    <property type="entry name" value="RESPONSE_REGULATORY"/>
    <property type="match status" value="1"/>
</dbReference>
<feature type="transmembrane region" description="Helical" evidence="5">
    <location>
        <begin position="16"/>
        <end position="34"/>
    </location>
</feature>
<evidence type="ECO:0000256" key="1">
    <source>
        <dbReference type="ARBA" id="ARBA00022553"/>
    </source>
</evidence>
<feature type="domain" description="Response regulatory" evidence="6">
    <location>
        <begin position="58"/>
        <end position="174"/>
    </location>
</feature>
<gene>
    <name evidence="7" type="primary">divK</name>
    <name evidence="7" type="ORF">NCTC12860_00155</name>
</gene>
<feature type="modified residue" description="4-aspartylphosphate" evidence="4">
    <location>
        <position position="107"/>
    </location>
</feature>
<evidence type="ECO:0000256" key="5">
    <source>
        <dbReference type="SAM" id="Phobius"/>
    </source>
</evidence>
<protein>
    <submittedName>
        <fullName evidence="7">Polar-differentiation response regulator divK</fullName>
    </submittedName>
</protein>
<evidence type="ECO:0000256" key="4">
    <source>
        <dbReference type="PROSITE-ProRule" id="PRU00169"/>
    </source>
</evidence>
<accession>A0A336N9I9</accession>
<keyword evidence="3" id="KW-0804">Transcription</keyword>
<dbReference type="PANTHER" id="PTHR44591:SF3">
    <property type="entry name" value="RESPONSE REGULATORY DOMAIN-CONTAINING PROTEIN"/>
    <property type="match status" value="1"/>
</dbReference>
<dbReference type="EMBL" id="UFTD01000001">
    <property type="protein sequence ID" value="SSZ38968.1"/>
    <property type="molecule type" value="Genomic_DNA"/>
</dbReference>
<dbReference type="SMART" id="SM00448">
    <property type="entry name" value="REC"/>
    <property type="match status" value="1"/>
</dbReference>
<dbReference type="CDD" id="cd17548">
    <property type="entry name" value="REC_DivK-like"/>
    <property type="match status" value="1"/>
</dbReference>
<evidence type="ECO:0000256" key="2">
    <source>
        <dbReference type="ARBA" id="ARBA00023015"/>
    </source>
</evidence>
<organism evidence="7 8">
    <name type="scientific">Bartonella grahamii</name>
    <dbReference type="NCBI Taxonomy" id="33045"/>
    <lineage>
        <taxon>Bacteria</taxon>
        <taxon>Pseudomonadati</taxon>
        <taxon>Pseudomonadota</taxon>
        <taxon>Alphaproteobacteria</taxon>
        <taxon>Hyphomicrobiales</taxon>
        <taxon>Bartonellaceae</taxon>
        <taxon>Bartonella</taxon>
    </lineage>
</organism>
<dbReference type="AlphaFoldDB" id="A0A336N9I9"/>
<sequence>MKKHSDEYYKCLRKKLLLEASSLFVVYNFFYHFILSKENVDSFLFCLRRVEVILMSKKVMIVEDNELNMKLFRDLVEASGYETIETRNGLMALDLARSSMPSLILVDIQLPEVSGIDVIKQLKEDEELRSIPVVAVTAFAMKGDEERIRASGCEEYMSKPISVPHFITMVKHFLD</sequence>
<evidence type="ECO:0000313" key="8">
    <source>
        <dbReference type="Proteomes" id="UP000253846"/>
    </source>
</evidence>
<keyword evidence="1 4" id="KW-0597">Phosphoprotein</keyword>
<dbReference type="InterPro" id="IPR011006">
    <property type="entry name" value="CheY-like_superfamily"/>
</dbReference>
<evidence type="ECO:0000313" key="7">
    <source>
        <dbReference type="EMBL" id="SSZ38968.1"/>
    </source>
</evidence>